<evidence type="ECO:0000259" key="5">
    <source>
        <dbReference type="PROSITE" id="PS51352"/>
    </source>
</evidence>
<reference evidence="6 7" key="1">
    <citation type="submission" date="2020-09" db="EMBL/GenBank/DDBJ databases">
        <title>Novel species of Mucilaginibacter isolated from a glacier on the Tibetan Plateau.</title>
        <authorList>
            <person name="Liu Q."/>
            <person name="Xin Y.-H."/>
        </authorList>
    </citation>
    <scope>NUCLEOTIDE SEQUENCE [LARGE SCALE GENOMIC DNA]</scope>
    <source>
        <strain evidence="6 7">CGMCC 1.13878</strain>
    </source>
</reference>
<evidence type="ECO:0000256" key="3">
    <source>
        <dbReference type="ARBA" id="ARBA00023157"/>
    </source>
</evidence>
<keyword evidence="2" id="KW-0201">Cytochrome c-type biogenesis</keyword>
<keyword evidence="7" id="KW-1185">Reference proteome</keyword>
<dbReference type="InterPro" id="IPR025380">
    <property type="entry name" value="DUF4369"/>
</dbReference>
<organism evidence="6 7">
    <name type="scientific">Mucilaginibacter rigui</name>
    <dbReference type="NCBI Taxonomy" id="534635"/>
    <lineage>
        <taxon>Bacteria</taxon>
        <taxon>Pseudomonadati</taxon>
        <taxon>Bacteroidota</taxon>
        <taxon>Sphingobacteriia</taxon>
        <taxon>Sphingobacteriales</taxon>
        <taxon>Sphingobacteriaceae</taxon>
        <taxon>Mucilaginibacter</taxon>
    </lineage>
</organism>
<dbReference type="InterPro" id="IPR036249">
    <property type="entry name" value="Thioredoxin-like_sf"/>
</dbReference>
<dbReference type="SUPFAM" id="SSF52833">
    <property type="entry name" value="Thioredoxin-like"/>
    <property type="match status" value="1"/>
</dbReference>
<dbReference type="EMBL" id="JACWMW010000003">
    <property type="protein sequence ID" value="MBD1386713.1"/>
    <property type="molecule type" value="Genomic_DNA"/>
</dbReference>
<proteinExistence type="predicted"/>
<protein>
    <submittedName>
        <fullName evidence="6">AhpC/TSA family protein</fullName>
    </submittedName>
</protein>
<dbReference type="Pfam" id="PF14289">
    <property type="entry name" value="DUF4369"/>
    <property type="match status" value="1"/>
</dbReference>
<evidence type="ECO:0000256" key="2">
    <source>
        <dbReference type="ARBA" id="ARBA00022748"/>
    </source>
</evidence>
<keyword evidence="4" id="KW-0676">Redox-active center</keyword>
<dbReference type="Pfam" id="PF00578">
    <property type="entry name" value="AhpC-TSA"/>
    <property type="match status" value="1"/>
</dbReference>
<accession>A0ABR7X7Y9</accession>
<evidence type="ECO:0000256" key="4">
    <source>
        <dbReference type="ARBA" id="ARBA00023284"/>
    </source>
</evidence>
<dbReference type="CDD" id="cd02966">
    <property type="entry name" value="TlpA_like_family"/>
    <property type="match status" value="1"/>
</dbReference>
<name>A0ABR7X7Y9_9SPHI</name>
<feature type="domain" description="Thioredoxin" evidence="5">
    <location>
        <begin position="229"/>
        <end position="367"/>
    </location>
</feature>
<dbReference type="PANTHER" id="PTHR42852">
    <property type="entry name" value="THIOL:DISULFIDE INTERCHANGE PROTEIN DSBE"/>
    <property type="match status" value="1"/>
</dbReference>
<dbReference type="InterPro" id="IPR000866">
    <property type="entry name" value="AhpC/TSA"/>
</dbReference>
<evidence type="ECO:0000313" key="7">
    <source>
        <dbReference type="Proteomes" id="UP000618754"/>
    </source>
</evidence>
<dbReference type="PANTHER" id="PTHR42852:SF6">
    <property type="entry name" value="THIOL:DISULFIDE INTERCHANGE PROTEIN DSBE"/>
    <property type="match status" value="1"/>
</dbReference>
<dbReference type="InterPro" id="IPR017937">
    <property type="entry name" value="Thioredoxin_CS"/>
</dbReference>
<dbReference type="PROSITE" id="PS00194">
    <property type="entry name" value="THIOREDOXIN_1"/>
    <property type="match status" value="1"/>
</dbReference>
<dbReference type="PROSITE" id="PS51257">
    <property type="entry name" value="PROKAR_LIPOPROTEIN"/>
    <property type="match status" value="1"/>
</dbReference>
<comment type="subcellular location">
    <subcellularLocation>
        <location evidence="1">Cell envelope</location>
    </subcellularLocation>
</comment>
<keyword evidence="3" id="KW-1015">Disulfide bond</keyword>
<comment type="caution">
    <text evidence="6">The sequence shown here is derived from an EMBL/GenBank/DDBJ whole genome shotgun (WGS) entry which is preliminary data.</text>
</comment>
<dbReference type="PROSITE" id="PS51352">
    <property type="entry name" value="THIOREDOXIN_2"/>
    <property type="match status" value="1"/>
</dbReference>
<dbReference type="RefSeq" id="WP_191176548.1">
    <property type="nucleotide sequence ID" value="NZ_JACWMW010000003.1"/>
</dbReference>
<dbReference type="Proteomes" id="UP000618754">
    <property type="component" value="Unassembled WGS sequence"/>
</dbReference>
<evidence type="ECO:0000313" key="6">
    <source>
        <dbReference type="EMBL" id="MBD1386713.1"/>
    </source>
</evidence>
<gene>
    <name evidence="6" type="ORF">IDJ75_15630</name>
</gene>
<sequence>MFKLFYLVTGMSVFLSCRSANDYFVINGHLVGHHASKTVYLFEADSAGFKAVDSALIQTNGQFNFSNTTFNPQIYKIVIDNNDFNLIVKNGEKIDFRTDLSDSTHEYKIGGSAESLKLLDYRKIASHFDSSRNMILKAFQNDEIKGVDRDKLLKKYIPFIKAIADSADQLSLQFIQKNKQTLAGVFVASTLDEVKNESVLVKYAKELKLSYANSFADNFKNRLLTLAPTTVGSKGVGFSIKDINGKTVSLNDYKGKYVLIDFWASWCPPCRAENPNVVRIFHQYQTKGLNILGVSLDTDINAWRKAVAADGLAWTQTSDLAQFDGVTEKLYHIEVIPSNFLIGPDGVIVAKNVFGDDLEILCKRLFK</sequence>
<dbReference type="InterPro" id="IPR050553">
    <property type="entry name" value="Thioredoxin_ResA/DsbE_sf"/>
</dbReference>
<dbReference type="InterPro" id="IPR013766">
    <property type="entry name" value="Thioredoxin_domain"/>
</dbReference>
<dbReference type="Gene3D" id="3.40.30.10">
    <property type="entry name" value="Glutaredoxin"/>
    <property type="match status" value="1"/>
</dbReference>
<evidence type="ECO:0000256" key="1">
    <source>
        <dbReference type="ARBA" id="ARBA00004196"/>
    </source>
</evidence>